<dbReference type="OrthoDB" id="1683831at2759"/>
<evidence type="ECO:0000313" key="3">
    <source>
        <dbReference type="Proteomes" id="UP000663829"/>
    </source>
</evidence>
<dbReference type="EMBL" id="CAJNOQ010002497">
    <property type="protein sequence ID" value="CAF0961470.1"/>
    <property type="molecule type" value="Genomic_DNA"/>
</dbReference>
<gene>
    <name evidence="1" type="ORF">GPM918_LOCUS11776</name>
    <name evidence="2" type="ORF">SRO942_LOCUS11777</name>
</gene>
<evidence type="ECO:0000313" key="2">
    <source>
        <dbReference type="EMBL" id="CAF3735956.1"/>
    </source>
</evidence>
<dbReference type="AlphaFoldDB" id="A0A814DYT0"/>
<evidence type="ECO:0000313" key="1">
    <source>
        <dbReference type="EMBL" id="CAF0961470.1"/>
    </source>
</evidence>
<protein>
    <submittedName>
        <fullName evidence="1">Uncharacterized protein</fullName>
    </submittedName>
</protein>
<reference evidence="1" key="1">
    <citation type="submission" date="2021-02" db="EMBL/GenBank/DDBJ databases">
        <authorList>
            <person name="Nowell W R."/>
        </authorList>
    </citation>
    <scope>NUCLEOTIDE SEQUENCE</scope>
</reference>
<comment type="caution">
    <text evidence="1">The sequence shown here is derived from an EMBL/GenBank/DDBJ whole genome shotgun (WGS) entry which is preliminary data.</text>
</comment>
<accession>A0A814DYT0</accession>
<keyword evidence="3" id="KW-1185">Reference proteome</keyword>
<dbReference type="EMBL" id="CAJOBC010002497">
    <property type="protein sequence ID" value="CAF3735956.1"/>
    <property type="molecule type" value="Genomic_DNA"/>
</dbReference>
<name>A0A814DYT0_9BILA</name>
<sequence length="86" mass="9870">MPSNYSSPDKGHQKLLLSSRDWETLPTEQDQTHLPTEYWQIQRLGKYLKLLMEIVGSNDDSLQENAAGCISYIRRLALANKKSKYG</sequence>
<proteinExistence type="predicted"/>
<dbReference type="Proteomes" id="UP000663829">
    <property type="component" value="Unassembled WGS sequence"/>
</dbReference>
<organism evidence="1 3">
    <name type="scientific">Didymodactylos carnosus</name>
    <dbReference type="NCBI Taxonomy" id="1234261"/>
    <lineage>
        <taxon>Eukaryota</taxon>
        <taxon>Metazoa</taxon>
        <taxon>Spiralia</taxon>
        <taxon>Gnathifera</taxon>
        <taxon>Rotifera</taxon>
        <taxon>Eurotatoria</taxon>
        <taxon>Bdelloidea</taxon>
        <taxon>Philodinida</taxon>
        <taxon>Philodinidae</taxon>
        <taxon>Didymodactylos</taxon>
    </lineage>
</organism>
<dbReference type="Proteomes" id="UP000681722">
    <property type="component" value="Unassembled WGS sequence"/>
</dbReference>